<evidence type="ECO:0000313" key="7">
    <source>
        <dbReference type="EMBL" id="KQB84243.1"/>
    </source>
</evidence>
<comment type="subcellular location">
    <subcellularLocation>
        <location evidence="1">Periplasm</location>
    </subcellularLocation>
</comment>
<dbReference type="InterPro" id="IPR053377">
    <property type="entry name" value="Iron_uptake_EfeM/EfeO"/>
</dbReference>
<comment type="caution">
    <text evidence="7">The sequence shown here is derived from an EMBL/GenBank/DDBJ whole genome shotgun (WGS) entry which is preliminary data.</text>
</comment>
<dbReference type="InterPro" id="IPR008972">
    <property type="entry name" value="Cupredoxin"/>
</dbReference>
<dbReference type="GO" id="GO:0042597">
    <property type="term" value="C:periplasmic space"/>
    <property type="evidence" value="ECO:0007669"/>
    <property type="project" value="UniProtKB-SubCell"/>
</dbReference>
<dbReference type="CDD" id="cd14656">
    <property type="entry name" value="Imelysin-like_EfeO"/>
    <property type="match status" value="1"/>
</dbReference>
<feature type="chain" id="PRO_5038576334" evidence="4">
    <location>
        <begin position="21"/>
        <end position="394"/>
    </location>
</feature>
<evidence type="ECO:0000259" key="5">
    <source>
        <dbReference type="Pfam" id="PF09375"/>
    </source>
</evidence>
<evidence type="ECO:0000256" key="2">
    <source>
        <dbReference type="ARBA" id="ARBA00005989"/>
    </source>
</evidence>
<dbReference type="Gene3D" id="1.20.1420.20">
    <property type="entry name" value="M75 peptidase, HXXE motif"/>
    <property type="match status" value="1"/>
</dbReference>
<sequence length="394" mass="42995">MKFARIVPVVLPAVALSACVANNPEGASEAQGGTGDAITVRITDDSCEVSASEIPSGRVTFQLKNEGTVRNEFEILAEDRLRIVGERENLGPGTSTDYTVLLEPGSYVTACKKNMVGALVDARDFTVTQGEEVEVSADEKELIDTAVTNYTAYVRDQVGQLLTATENFAALYRGGDEDAARAAYAPSRMFFERIEPTAEAFGDLDPALDEREADYQASEETDTRPWTGWHRIEKDLWRPEGTSAASTEERAEMAQGLVDNTQKLYDLVYSEDFSVSIADISNGAIGLLEEVATTKITGEEEAFSHTDLYDFQGNLEGARVAYGTVEGLAKRNDAELAETITSRFEALQAALDKYREGEGFVSYDSLDDKARRELSDRVDALRVPLATLTEAIVS</sequence>
<keyword evidence="3 4" id="KW-0732">Signal</keyword>
<dbReference type="Pfam" id="PF09375">
    <property type="entry name" value="Peptidase_M75"/>
    <property type="match status" value="1"/>
</dbReference>
<reference evidence="7 8" key="1">
    <citation type="submission" date="2015-10" db="EMBL/GenBank/DDBJ databases">
        <title>Corynebacteirum lowii and Corynebacterium oculi species nova, derived from human clinical disease and and emended description of Corynebacterium mastiditis.</title>
        <authorList>
            <person name="Bernard K."/>
            <person name="Pacheco A.L."/>
            <person name="Mcdougall C."/>
            <person name="Burtx T."/>
            <person name="Weibe D."/>
            <person name="Tyler S."/>
            <person name="Olson A.B."/>
            <person name="Cnockaert M."/>
            <person name="Eguchi H."/>
            <person name="Kuwahara T."/>
            <person name="Nakayama-Imaohji H."/>
            <person name="Boudewijins M."/>
            <person name="Van Hoecke F."/>
            <person name="Bernier A.-M."/>
            <person name="Vandamme P."/>
        </authorList>
    </citation>
    <scope>NUCLEOTIDE SEQUENCE [LARGE SCALE GENOMIC DNA]</scope>
    <source>
        <strain evidence="7 8">NML 130210</strain>
    </source>
</reference>
<accession>A0A0Q0U952</accession>
<dbReference type="InterPro" id="IPR034981">
    <property type="entry name" value="Imelysin-like_EfeO/Algp7"/>
</dbReference>
<dbReference type="RefSeq" id="WP_055122216.1">
    <property type="nucleotide sequence ID" value="NZ_LKST01000002.1"/>
</dbReference>
<organism evidence="7 8">
    <name type="scientific">Corynebacterium oculi</name>
    <dbReference type="NCBI Taxonomy" id="1544416"/>
    <lineage>
        <taxon>Bacteria</taxon>
        <taxon>Bacillati</taxon>
        <taxon>Actinomycetota</taxon>
        <taxon>Actinomycetes</taxon>
        <taxon>Mycobacteriales</taxon>
        <taxon>Corynebacteriaceae</taxon>
        <taxon>Corynebacterium</taxon>
    </lineage>
</organism>
<dbReference type="Proteomes" id="UP000050517">
    <property type="component" value="Unassembled WGS sequence"/>
</dbReference>
<feature type="domain" description="EfeO-type cupredoxin-like" evidence="6">
    <location>
        <begin position="33"/>
        <end position="116"/>
    </location>
</feature>
<dbReference type="PROSITE" id="PS51257">
    <property type="entry name" value="PROKAR_LIPOPROTEIN"/>
    <property type="match status" value="1"/>
</dbReference>
<feature type="domain" description="Imelysin-like" evidence="5">
    <location>
        <begin position="146"/>
        <end position="387"/>
    </location>
</feature>
<dbReference type="STRING" id="1544416.Cocul_01040"/>
<evidence type="ECO:0000259" key="6">
    <source>
        <dbReference type="Pfam" id="PF13473"/>
    </source>
</evidence>
<dbReference type="NCBIfam" id="NF041757">
    <property type="entry name" value="EfeO"/>
    <property type="match status" value="1"/>
</dbReference>
<dbReference type="InterPro" id="IPR038352">
    <property type="entry name" value="Imelysin_sf"/>
</dbReference>
<dbReference type="AlphaFoldDB" id="A0A0Q0U952"/>
<dbReference type="PATRIC" id="fig|1544416.3.peg.1045"/>
<evidence type="ECO:0000256" key="3">
    <source>
        <dbReference type="ARBA" id="ARBA00022729"/>
    </source>
</evidence>
<dbReference type="InterPro" id="IPR028096">
    <property type="entry name" value="EfeO_Cupredoxin"/>
</dbReference>
<evidence type="ECO:0000256" key="1">
    <source>
        <dbReference type="ARBA" id="ARBA00004418"/>
    </source>
</evidence>
<gene>
    <name evidence="7" type="primary">efeO</name>
    <name evidence="7" type="ORF">Cocul_01040</name>
</gene>
<feature type="signal peptide" evidence="4">
    <location>
        <begin position="1"/>
        <end position="20"/>
    </location>
</feature>
<dbReference type="InterPro" id="IPR050894">
    <property type="entry name" value="EfeM/EfeO_iron_uptake"/>
</dbReference>
<dbReference type="OrthoDB" id="7348379at2"/>
<protein>
    <submittedName>
        <fullName evidence="7">Iron uptake system component EfeO</fullName>
    </submittedName>
</protein>
<proteinExistence type="inferred from homology"/>
<dbReference type="PANTHER" id="PTHR39192:SF1">
    <property type="entry name" value="IRON UPTAKE SYSTEM COMPONENT EFEO"/>
    <property type="match status" value="1"/>
</dbReference>
<name>A0A0Q0U952_9CORY</name>
<comment type="similarity">
    <text evidence="2">Belongs to the EfeM/EfeO family.</text>
</comment>
<dbReference type="EMBL" id="LKST01000002">
    <property type="protein sequence ID" value="KQB84243.1"/>
    <property type="molecule type" value="Genomic_DNA"/>
</dbReference>
<keyword evidence="8" id="KW-1185">Reference proteome</keyword>
<dbReference type="Gene3D" id="2.60.40.420">
    <property type="entry name" value="Cupredoxins - blue copper proteins"/>
    <property type="match status" value="1"/>
</dbReference>
<evidence type="ECO:0000256" key="4">
    <source>
        <dbReference type="SAM" id="SignalP"/>
    </source>
</evidence>
<dbReference type="InterPro" id="IPR018976">
    <property type="entry name" value="Imelysin-like"/>
</dbReference>
<dbReference type="Pfam" id="PF13473">
    <property type="entry name" value="Cupredoxin_1"/>
    <property type="match status" value="1"/>
</dbReference>
<evidence type="ECO:0000313" key="8">
    <source>
        <dbReference type="Proteomes" id="UP000050517"/>
    </source>
</evidence>
<dbReference type="PANTHER" id="PTHR39192">
    <property type="entry name" value="IRON UPTAKE SYSTEM COMPONENT EFEO"/>
    <property type="match status" value="1"/>
</dbReference>